<dbReference type="Proteomes" id="UP000813461">
    <property type="component" value="Unassembled WGS sequence"/>
</dbReference>
<accession>A0A8K0QT94</accession>
<proteinExistence type="predicted"/>
<evidence type="ECO:0000313" key="1">
    <source>
        <dbReference type="EMBL" id="KAH7070051.1"/>
    </source>
</evidence>
<name>A0A8K0QT94_9PLEO</name>
<dbReference type="OrthoDB" id="3684889at2759"/>
<reference evidence="1" key="1">
    <citation type="journal article" date="2021" name="Nat. Commun.">
        <title>Genetic determinants of endophytism in the Arabidopsis root mycobiome.</title>
        <authorList>
            <person name="Mesny F."/>
            <person name="Miyauchi S."/>
            <person name="Thiergart T."/>
            <person name="Pickel B."/>
            <person name="Atanasova L."/>
            <person name="Karlsson M."/>
            <person name="Huettel B."/>
            <person name="Barry K.W."/>
            <person name="Haridas S."/>
            <person name="Chen C."/>
            <person name="Bauer D."/>
            <person name="Andreopoulos W."/>
            <person name="Pangilinan J."/>
            <person name="LaButti K."/>
            <person name="Riley R."/>
            <person name="Lipzen A."/>
            <person name="Clum A."/>
            <person name="Drula E."/>
            <person name="Henrissat B."/>
            <person name="Kohler A."/>
            <person name="Grigoriev I.V."/>
            <person name="Martin F.M."/>
            <person name="Hacquard S."/>
        </authorList>
    </citation>
    <scope>NUCLEOTIDE SEQUENCE</scope>
    <source>
        <strain evidence="1">MPI-SDFR-AT-0120</strain>
    </source>
</reference>
<gene>
    <name evidence="1" type="ORF">FB567DRAFT_598598</name>
</gene>
<dbReference type="AlphaFoldDB" id="A0A8K0QT94"/>
<comment type="caution">
    <text evidence="1">The sequence shown here is derived from an EMBL/GenBank/DDBJ whole genome shotgun (WGS) entry which is preliminary data.</text>
</comment>
<protein>
    <submittedName>
        <fullName evidence="1">Uncharacterized protein</fullName>
    </submittedName>
</protein>
<keyword evidence="2" id="KW-1185">Reference proteome</keyword>
<dbReference type="EMBL" id="JAGMVJ010000028">
    <property type="protein sequence ID" value="KAH7070051.1"/>
    <property type="molecule type" value="Genomic_DNA"/>
</dbReference>
<sequence length="424" mass="48771">MTEPPDLETLRLAHRRHLRGLVIQTFDHQHPVKDSEPEASRKLLERIVSLHKACRMARLEIESVDLPNVKIALRQGTAQLRRCRKPRSRVHQESRLRLTVSSLICVEWDLYQAQKAQEDSYDKYLRISESYAQLSCRQVCERMQLKLPLELRDMIYKHMVGSGSVVLAPSSSCQLNRATLSRHYDLDLRSPPPRVEYPGVWLDRQTAASQHIFNFSFVGFDTLSELVEHWYRATTFITSDFSLLEEFLSADPWFLCIHTPQLLRRVVIQISESAVRTLANKVHTSRRNGQDHVYVDIVPGRDNMALVSQLAHLNVFKPHTKAVLHIVPGPDYTRFNTFGLLPVDVWNKHNIALKTLLEGLHLVWRALETLEQFGRDAELCLDAEGQCVLNKHNAVWSPLGWLATTMEFGYEQDEKLKAASRNSG</sequence>
<organism evidence="1 2">
    <name type="scientific">Paraphoma chrysanthemicola</name>
    <dbReference type="NCBI Taxonomy" id="798071"/>
    <lineage>
        <taxon>Eukaryota</taxon>
        <taxon>Fungi</taxon>
        <taxon>Dikarya</taxon>
        <taxon>Ascomycota</taxon>
        <taxon>Pezizomycotina</taxon>
        <taxon>Dothideomycetes</taxon>
        <taxon>Pleosporomycetidae</taxon>
        <taxon>Pleosporales</taxon>
        <taxon>Pleosporineae</taxon>
        <taxon>Phaeosphaeriaceae</taxon>
        <taxon>Paraphoma</taxon>
    </lineage>
</organism>
<evidence type="ECO:0000313" key="2">
    <source>
        <dbReference type="Proteomes" id="UP000813461"/>
    </source>
</evidence>